<keyword evidence="3" id="KW-1185">Reference proteome</keyword>
<dbReference type="OrthoDB" id="4565554at2"/>
<dbReference type="Proteomes" id="UP000247591">
    <property type="component" value="Unassembled WGS sequence"/>
</dbReference>
<feature type="compositionally biased region" description="Basic and acidic residues" evidence="1">
    <location>
        <begin position="47"/>
        <end position="62"/>
    </location>
</feature>
<protein>
    <recommendedName>
        <fullName evidence="4">DUF5709 domain-containing protein</fullName>
    </recommendedName>
</protein>
<feature type="region of interest" description="Disordered" evidence="1">
    <location>
        <begin position="1"/>
        <end position="102"/>
    </location>
</feature>
<evidence type="ECO:0000256" key="1">
    <source>
        <dbReference type="SAM" id="MobiDB-lite"/>
    </source>
</evidence>
<comment type="caution">
    <text evidence="2">The sequence shown here is derived from an EMBL/GenBank/DDBJ whole genome shotgun (WGS) entry which is preliminary data.</text>
</comment>
<feature type="compositionally biased region" description="Acidic residues" evidence="1">
    <location>
        <begin position="26"/>
        <end position="39"/>
    </location>
</feature>
<accession>A0A318RE80</accession>
<reference evidence="2 3" key="1">
    <citation type="submission" date="2018-06" db="EMBL/GenBank/DDBJ databases">
        <title>Genomic Encyclopedia of Type Strains, Phase IV (KMG-IV): sequencing the most valuable type-strain genomes for metagenomic binning, comparative biology and taxonomic classification.</title>
        <authorList>
            <person name="Goeker M."/>
        </authorList>
    </citation>
    <scope>NUCLEOTIDE SEQUENCE [LARGE SCALE GENOMIC DNA]</scope>
    <source>
        <strain evidence="2 3">DSM 45521</strain>
    </source>
</reference>
<dbReference type="AlphaFoldDB" id="A0A318RE80"/>
<evidence type="ECO:0008006" key="4">
    <source>
        <dbReference type="Google" id="ProtNLM"/>
    </source>
</evidence>
<dbReference type="EMBL" id="QJSP01000023">
    <property type="protein sequence ID" value="PYE12301.1"/>
    <property type="molecule type" value="Genomic_DNA"/>
</dbReference>
<proteinExistence type="predicted"/>
<name>A0A318RE80_WILLI</name>
<organism evidence="2 3">
    <name type="scientific">Williamsia limnetica</name>
    <dbReference type="NCBI Taxonomy" id="882452"/>
    <lineage>
        <taxon>Bacteria</taxon>
        <taxon>Bacillati</taxon>
        <taxon>Actinomycetota</taxon>
        <taxon>Actinomycetes</taxon>
        <taxon>Mycobacteriales</taxon>
        <taxon>Nocardiaceae</taxon>
        <taxon>Williamsia</taxon>
    </lineage>
</organism>
<evidence type="ECO:0000313" key="2">
    <source>
        <dbReference type="EMBL" id="PYE12301.1"/>
    </source>
</evidence>
<feature type="compositionally biased region" description="Acidic residues" evidence="1">
    <location>
        <begin position="63"/>
        <end position="73"/>
    </location>
</feature>
<gene>
    <name evidence="2" type="ORF">DFR67_12324</name>
</gene>
<sequence length="102" mass="11040">MSIEDGPGDTLNPSESLDPDERLVGADDDVPDPPEDWSEADSFGTTPREEREGESLDAKVAEEEPEIPLEDQPEVPVAVAPDDELSEELVDRVVDDPGPDVD</sequence>
<evidence type="ECO:0000313" key="3">
    <source>
        <dbReference type="Proteomes" id="UP000247591"/>
    </source>
</evidence>